<organism evidence="1 2">
    <name type="scientific">Rubripirellula tenax</name>
    <dbReference type="NCBI Taxonomy" id="2528015"/>
    <lineage>
        <taxon>Bacteria</taxon>
        <taxon>Pseudomonadati</taxon>
        <taxon>Planctomycetota</taxon>
        <taxon>Planctomycetia</taxon>
        <taxon>Pirellulales</taxon>
        <taxon>Pirellulaceae</taxon>
        <taxon>Rubripirellula</taxon>
    </lineage>
</organism>
<dbReference type="Proteomes" id="UP000318288">
    <property type="component" value="Unassembled WGS sequence"/>
</dbReference>
<keyword evidence="2" id="KW-1185">Reference proteome</keyword>
<name>A0A5C6FMD7_9BACT</name>
<sequence>MLTNAQIANDTFVRPATPTAASWLDHNKHFASALINRQRISSKPTPITQTNIEQAGKETYIGPKRGNWILDRGTLRIVANADRRDAQDTLLHQSNQSIDRHLCQLRFGRKQQSAVSKTDRIGQTHSRS</sequence>
<accession>A0A5C6FMD7</accession>
<gene>
    <name evidence="1" type="ORF">Poly51_09420</name>
</gene>
<evidence type="ECO:0000313" key="1">
    <source>
        <dbReference type="EMBL" id="TWU60662.1"/>
    </source>
</evidence>
<dbReference type="EMBL" id="SJPW01000001">
    <property type="protein sequence ID" value="TWU60662.1"/>
    <property type="molecule type" value="Genomic_DNA"/>
</dbReference>
<protein>
    <submittedName>
        <fullName evidence="1">Uncharacterized protein</fullName>
    </submittedName>
</protein>
<comment type="caution">
    <text evidence="1">The sequence shown here is derived from an EMBL/GenBank/DDBJ whole genome shotgun (WGS) entry which is preliminary data.</text>
</comment>
<evidence type="ECO:0000313" key="2">
    <source>
        <dbReference type="Proteomes" id="UP000318288"/>
    </source>
</evidence>
<reference evidence="1 2" key="1">
    <citation type="submission" date="2019-02" db="EMBL/GenBank/DDBJ databases">
        <title>Deep-cultivation of Planctomycetes and their phenomic and genomic characterization uncovers novel biology.</title>
        <authorList>
            <person name="Wiegand S."/>
            <person name="Jogler M."/>
            <person name="Boedeker C."/>
            <person name="Pinto D."/>
            <person name="Vollmers J."/>
            <person name="Rivas-Marin E."/>
            <person name="Kohn T."/>
            <person name="Peeters S.H."/>
            <person name="Heuer A."/>
            <person name="Rast P."/>
            <person name="Oberbeckmann S."/>
            <person name="Bunk B."/>
            <person name="Jeske O."/>
            <person name="Meyerdierks A."/>
            <person name="Storesund J.E."/>
            <person name="Kallscheuer N."/>
            <person name="Luecker S."/>
            <person name="Lage O.M."/>
            <person name="Pohl T."/>
            <person name="Merkel B.J."/>
            <person name="Hornburger P."/>
            <person name="Mueller R.-W."/>
            <person name="Bruemmer F."/>
            <person name="Labrenz M."/>
            <person name="Spormann A.M."/>
            <person name="Op Den Camp H."/>
            <person name="Overmann J."/>
            <person name="Amann R."/>
            <person name="Jetten M.S.M."/>
            <person name="Mascher T."/>
            <person name="Medema M.H."/>
            <person name="Devos D.P."/>
            <person name="Kaster A.-K."/>
            <person name="Ovreas L."/>
            <person name="Rohde M."/>
            <person name="Galperin M.Y."/>
            <person name="Jogler C."/>
        </authorList>
    </citation>
    <scope>NUCLEOTIDE SEQUENCE [LARGE SCALE GENOMIC DNA]</scope>
    <source>
        <strain evidence="1 2">Poly51</strain>
    </source>
</reference>
<dbReference type="AlphaFoldDB" id="A0A5C6FMD7"/>
<proteinExistence type="predicted"/>